<sequence length="361" mass="40229">MSSTFVEVVIACHDERRPLERAVASLLHDADVRDAVRVTVVAHGLDAEPLRRRLSGIEGDIRVLPFSDGVRSAAGPFNHGLDAVDAEYCGVMGSDDFLEPGTMSAWIRHVREQRPDAAIAQIRLQGETLMPNPLVRLGRTRRLDAARDRLFYRTAPLGLIRTARMRELRLRMLEGVRVGEDFEFGIRLWAHGGRVDFLAGSGAYVIGQDAAERTTLGSMTVTERLAPIVRLFDDGVFDTLSAAHRTALATKLIRVTIVGNVQALAAELDDAQVAEFAALLRRLLDAAPAALRPFNRQDRTVLDGLLAAPTSARLRADVARSRGAGRKDRWLTPDLVHSFHRESTLRRYVLYFCKRERRKLR</sequence>
<proteinExistence type="predicted"/>
<name>A0A543BPB4_9MICO</name>
<dbReference type="EMBL" id="VFOX01000001">
    <property type="protein sequence ID" value="TQL86666.1"/>
    <property type="molecule type" value="Genomic_DNA"/>
</dbReference>
<dbReference type="Pfam" id="PF13641">
    <property type="entry name" value="Glyco_tranf_2_3"/>
    <property type="match status" value="1"/>
</dbReference>
<reference evidence="1 2" key="1">
    <citation type="submission" date="2019-06" db="EMBL/GenBank/DDBJ databases">
        <title>Sequencing the genomes of 1000 actinobacteria strains.</title>
        <authorList>
            <person name="Klenk H.-P."/>
        </authorList>
    </citation>
    <scope>NUCLEOTIDE SEQUENCE [LARGE SCALE GENOMIC DNA]</scope>
    <source>
        <strain evidence="1 2">DSM 20169</strain>
    </source>
</reference>
<dbReference type="SUPFAM" id="SSF53448">
    <property type="entry name" value="Nucleotide-diphospho-sugar transferases"/>
    <property type="match status" value="1"/>
</dbReference>
<dbReference type="AlphaFoldDB" id="A0A543BPB4"/>
<keyword evidence="1" id="KW-0808">Transferase</keyword>
<protein>
    <submittedName>
        <fullName evidence="1">Glycosyl transferase family 2</fullName>
    </submittedName>
</protein>
<keyword evidence="2" id="KW-1185">Reference proteome</keyword>
<dbReference type="Gene3D" id="3.90.550.10">
    <property type="entry name" value="Spore Coat Polysaccharide Biosynthesis Protein SpsA, Chain A"/>
    <property type="match status" value="1"/>
</dbReference>
<dbReference type="InterPro" id="IPR029044">
    <property type="entry name" value="Nucleotide-diphossugar_trans"/>
</dbReference>
<dbReference type="Proteomes" id="UP000317209">
    <property type="component" value="Unassembled WGS sequence"/>
</dbReference>
<comment type="caution">
    <text evidence="1">The sequence shown here is derived from an EMBL/GenBank/DDBJ whole genome shotgun (WGS) entry which is preliminary data.</text>
</comment>
<organism evidence="1 2">
    <name type="scientific">Microbacterium saperdae</name>
    <dbReference type="NCBI Taxonomy" id="69368"/>
    <lineage>
        <taxon>Bacteria</taxon>
        <taxon>Bacillati</taxon>
        <taxon>Actinomycetota</taxon>
        <taxon>Actinomycetes</taxon>
        <taxon>Micrococcales</taxon>
        <taxon>Microbacteriaceae</taxon>
        <taxon>Microbacterium</taxon>
    </lineage>
</organism>
<evidence type="ECO:0000313" key="1">
    <source>
        <dbReference type="EMBL" id="TQL86666.1"/>
    </source>
</evidence>
<evidence type="ECO:0000313" key="2">
    <source>
        <dbReference type="Proteomes" id="UP000317209"/>
    </source>
</evidence>
<dbReference type="RefSeq" id="WP_170198111.1">
    <property type="nucleotide sequence ID" value="NZ_VFOX01000001.1"/>
</dbReference>
<dbReference type="GO" id="GO:0016740">
    <property type="term" value="F:transferase activity"/>
    <property type="evidence" value="ECO:0007669"/>
    <property type="project" value="UniProtKB-KW"/>
</dbReference>
<gene>
    <name evidence="1" type="ORF">FB560_2329</name>
</gene>
<accession>A0A543BPB4</accession>
<dbReference type="CDD" id="cd00761">
    <property type="entry name" value="Glyco_tranf_GTA_type"/>
    <property type="match status" value="1"/>
</dbReference>